<keyword evidence="2 4" id="KW-0479">Metal-binding</keyword>
<evidence type="ECO:0000256" key="3">
    <source>
        <dbReference type="ARBA" id="ARBA00022842"/>
    </source>
</evidence>
<keyword evidence="4" id="KW-1003">Cell membrane</keyword>
<proteinExistence type="inferred from homology"/>
<gene>
    <name evidence="4 5" type="primary">cysQ</name>
    <name evidence="5" type="ORF">ACFOSV_12255</name>
</gene>
<feature type="binding site" evidence="4">
    <location>
        <position position="90"/>
    </location>
    <ligand>
        <name>Mg(2+)</name>
        <dbReference type="ChEBI" id="CHEBI:18420"/>
        <label>2</label>
    </ligand>
</feature>
<evidence type="ECO:0000313" key="6">
    <source>
        <dbReference type="Proteomes" id="UP001595805"/>
    </source>
</evidence>
<protein>
    <recommendedName>
        <fullName evidence="4">3'(2'),5'-bisphosphate nucleotidase CysQ</fullName>
        <ecNumber evidence="4">3.1.3.7</ecNumber>
    </recommendedName>
    <alternativeName>
        <fullName evidence="4">3'(2'),5-bisphosphonucleoside 3'(2')-phosphohydrolase</fullName>
    </alternativeName>
    <alternativeName>
        <fullName evidence="4">3'-phosphoadenosine 5'-phosphate phosphatase</fullName>
        <shortName evidence="4">PAP phosphatase</shortName>
    </alternativeName>
</protein>
<feature type="binding site" evidence="4">
    <location>
        <position position="87"/>
    </location>
    <ligand>
        <name>Mg(2+)</name>
        <dbReference type="ChEBI" id="CHEBI:18420"/>
        <label>1</label>
    </ligand>
</feature>
<feature type="binding site" evidence="4">
    <location>
        <position position="67"/>
    </location>
    <ligand>
        <name>substrate</name>
    </ligand>
</feature>
<dbReference type="Proteomes" id="UP001595805">
    <property type="component" value="Unassembled WGS sequence"/>
</dbReference>
<dbReference type="InterPro" id="IPR020583">
    <property type="entry name" value="Inositol_monoP_metal-BS"/>
</dbReference>
<evidence type="ECO:0000256" key="4">
    <source>
        <dbReference type="HAMAP-Rule" id="MF_02095"/>
    </source>
</evidence>
<comment type="function">
    <text evidence="4">Converts adenosine-3',5'-bisphosphate (PAP) to AMP.</text>
</comment>
<dbReference type="InterPro" id="IPR006240">
    <property type="entry name" value="CysQ"/>
</dbReference>
<comment type="cofactor">
    <cofactor evidence="4">
        <name>Mg(2+)</name>
        <dbReference type="ChEBI" id="CHEBI:18420"/>
    </cofactor>
</comment>
<keyword evidence="3 4" id="KW-0460">Magnesium</keyword>
<keyword evidence="6" id="KW-1185">Reference proteome</keyword>
<feature type="binding site" evidence="4">
    <location>
        <position position="87"/>
    </location>
    <ligand>
        <name>Mg(2+)</name>
        <dbReference type="ChEBI" id="CHEBI:18420"/>
        <label>2</label>
    </ligand>
</feature>
<dbReference type="EMBL" id="JBHRZS010000007">
    <property type="protein sequence ID" value="MFC3880959.1"/>
    <property type="molecule type" value="Genomic_DNA"/>
</dbReference>
<organism evidence="5 6">
    <name type="scientific">Algoriphagus namhaensis</name>
    <dbReference type="NCBI Taxonomy" id="915353"/>
    <lineage>
        <taxon>Bacteria</taxon>
        <taxon>Pseudomonadati</taxon>
        <taxon>Bacteroidota</taxon>
        <taxon>Cytophagia</taxon>
        <taxon>Cytophagales</taxon>
        <taxon>Cyclobacteriaceae</taxon>
        <taxon>Algoriphagus</taxon>
    </lineage>
</organism>
<evidence type="ECO:0000256" key="2">
    <source>
        <dbReference type="ARBA" id="ARBA00022723"/>
    </source>
</evidence>
<dbReference type="HAMAP" id="MF_02095">
    <property type="entry name" value="CysQ"/>
    <property type="match status" value="1"/>
</dbReference>
<evidence type="ECO:0000313" key="5">
    <source>
        <dbReference type="EMBL" id="MFC3880959.1"/>
    </source>
</evidence>
<keyword evidence="4" id="KW-0472">Membrane</keyword>
<feature type="binding site" evidence="4">
    <location>
        <position position="212"/>
    </location>
    <ligand>
        <name>Mg(2+)</name>
        <dbReference type="ChEBI" id="CHEBI:18420"/>
        <label>2</label>
    </ligand>
</feature>
<comment type="subcellular location">
    <subcellularLocation>
        <location evidence="4">Cell membrane</location>
        <topology evidence="4">Peripheral membrane protein</topology>
        <orientation evidence="4">Cytoplasmic side</orientation>
    </subcellularLocation>
</comment>
<dbReference type="InterPro" id="IPR000760">
    <property type="entry name" value="Inositol_monophosphatase-like"/>
</dbReference>
<evidence type="ECO:0000256" key="1">
    <source>
        <dbReference type="ARBA" id="ARBA00001625"/>
    </source>
</evidence>
<sequence>MINLKELTSLAKKASIEAGKAILEIYETADFGVQTKGDNSPLTKADQAAHQVILGFLNETGLPILSEEGKDIEFRERKNWEYFWMVDPLDGTKEFIKKNGEFTVNIALIHDGNPIMGVVYAPVLDWLYWGNHEEGAWKKEQNNDPIQLLNQLESNVKTIVASRSHLSPETQEFIDQYPQAEVISMGSSLKFLLVAEGKAQVYPRFAPTMEWDTAAAHGVVLACGGEILKWPENTPLCYNKENLLNPWFICSGVKKP</sequence>
<dbReference type="NCBIfam" id="TIGR01331">
    <property type="entry name" value="bisphos_cysQ"/>
    <property type="match status" value="1"/>
</dbReference>
<dbReference type="RefSeq" id="WP_377906303.1">
    <property type="nucleotide sequence ID" value="NZ_JBHRZS010000007.1"/>
</dbReference>
<dbReference type="Gene3D" id="3.40.190.80">
    <property type="match status" value="1"/>
</dbReference>
<feature type="binding site" evidence="4">
    <location>
        <position position="89"/>
    </location>
    <ligand>
        <name>Mg(2+)</name>
        <dbReference type="ChEBI" id="CHEBI:18420"/>
        <label>1</label>
    </ligand>
</feature>
<comment type="catalytic activity">
    <reaction evidence="1 4">
        <text>adenosine 3',5'-bisphosphate + H2O = AMP + phosphate</text>
        <dbReference type="Rhea" id="RHEA:10040"/>
        <dbReference type="ChEBI" id="CHEBI:15377"/>
        <dbReference type="ChEBI" id="CHEBI:43474"/>
        <dbReference type="ChEBI" id="CHEBI:58343"/>
        <dbReference type="ChEBI" id="CHEBI:456215"/>
        <dbReference type="EC" id="3.1.3.7"/>
    </reaction>
</comment>
<name>A0ABV8AUK9_9BACT</name>
<dbReference type="EC" id="3.1.3.7" evidence="4"/>
<dbReference type="InterPro" id="IPR050725">
    <property type="entry name" value="CysQ/Inositol_MonoPase"/>
</dbReference>
<dbReference type="Pfam" id="PF00459">
    <property type="entry name" value="Inositol_P"/>
    <property type="match status" value="1"/>
</dbReference>
<comment type="caution">
    <text evidence="5">The sequence shown here is derived from an EMBL/GenBank/DDBJ whole genome shotgun (WGS) entry which is preliminary data.</text>
</comment>
<dbReference type="PANTHER" id="PTHR43028">
    <property type="entry name" value="3'(2'),5'-BISPHOSPHATE NUCLEOTIDASE 1"/>
    <property type="match status" value="1"/>
</dbReference>
<dbReference type="GO" id="GO:0008441">
    <property type="term" value="F:3'(2'),5'-bisphosphate nucleotidase activity"/>
    <property type="evidence" value="ECO:0007669"/>
    <property type="project" value="UniProtKB-EC"/>
</dbReference>
<accession>A0ABV8AUK9</accession>
<dbReference type="PROSITE" id="PS00629">
    <property type="entry name" value="IMP_1"/>
    <property type="match status" value="1"/>
</dbReference>
<dbReference type="PANTHER" id="PTHR43028:SF5">
    <property type="entry name" value="3'(2'),5'-BISPHOSPHATE NUCLEOTIDASE 1"/>
    <property type="match status" value="1"/>
</dbReference>
<dbReference type="Gene3D" id="3.30.540.10">
    <property type="entry name" value="Fructose-1,6-Bisphosphatase, subunit A, domain 1"/>
    <property type="match status" value="1"/>
</dbReference>
<dbReference type="SUPFAM" id="SSF56655">
    <property type="entry name" value="Carbohydrate phosphatase"/>
    <property type="match status" value="1"/>
</dbReference>
<feature type="binding site" evidence="4">
    <location>
        <begin position="89"/>
        <end position="92"/>
    </location>
    <ligand>
        <name>substrate</name>
    </ligand>
</feature>
<feature type="binding site" evidence="4">
    <location>
        <position position="67"/>
    </location>
    <ligand>
        <name>Mg(2+)</name>
        <dbReference type="ChEBI" id="CHEBI:18420"/>
        <label>1</label>
    </ligand>
</feature>
<keyword evidence="4 5" id="KW-0378">Hydrolase</keyword>
<dbReference type="CDD" id="cd01638">
    <property type="entry name" value="CysQ"/>
    <property type="match status" value="1"/>
</dbReference>
<feature type="binding site" evidence="4">
    <location>
        <position position="212"/>
    </location>
    <ligand>
        <name>substrate</name>
    </ligand>
</feature>
<reference evidence="6" key="1">
    <citation type="journal article" date="2019" name="Int. J. Syst. Evol. Microbiol.">
        <title>The Global Catalogue of Microorganisms (GCM) 10K type strain sequencing project: providing services to taxonomists for standard genome sequencing and annotation.</title>
        <authorList>
            <consortium name="The Broad Institute Genomics Platform"/>
            <consortium name="The Broad Institute Genome Sequencing Center for Infectious Disease"/>
            <person name="Wu L."/>
            <person name="Ma J."/>
        </authorList>
    </citation>
    <scope>NUCLEOTIDE SEQUENCE [LARGE SCALE GENOMIC DNA]</scope>
    <source>
        <strain evidence="6">CCUG 60523</strain>
    </source>
</reference>
<comment type="similarity">
    <text evidence="4">Belongs to the inositol monophosphatase superfamily. CysQ family.</text>
</comment>